<name>A0A6U6RGL4_9DINO</name>
<organism evidence="2">
    <name type="scientific">Zooxanthella nutricula</name>
    <dbReference type="NCBI Taxonomy" id="1333877"/>
    <lineage>
        <taxon>Eukaryota</taxon>
        <taxon>Sar</taxon>
        <taxon>Alveolata</taxon>
        <taxon>Dinophyceae</taxon>
        <taxon>Peridiniales</taxon>
        <taxon>Peridiniales incertae sedis</taxon>
        <taxon>Zooxanthella</taxon>
    </lineage>
</organism>
<reference evidence="2" key="1">
    <citation type="submission" date="2021-01" db="EMBL/GenBank/DDBJ databases">
        <authorList>
            <person name="Corre E."/>
            <person name="Pelletier E."/>
            <person name="Niang G."/>
            <person name="Scheremetjew M."/>
            <person name="Finn R."/>
            <person name="Kale V."/>
            <person name="Holt S."/>
            <person name="Cochrane G."/>
            <person name="Meng A."/>
            <person name="Brown T."/>
            <person name="Cohen L."/>
        </authorList>
    </citation>
    <scope>NUCLEOTIDE SEQUENCE</scope>
    <source>
        <strain evidence="2">RCC3387</strain>
    </source>
</reference>
<accession>A0A6U6RGL4</accession>
<keyword evidence="1" id="KW-0472">Membrane</keyword>
<dbReference type="Pfam" id="PF06912">
    <property type="entry name" value="DUF1275"/>
    <property type="match status" value="1"/>
</dbReference>
<feature type="transmembrane region" description="Helical" evidence="1">
    <location>
        <begin position="207"/>
        <end position="225"/>
    </location>
</feature>
<dbReference type="EMBL" id="HBGW01070476">
    <property type="protein sequence ID" value="CAD9620361.1"/>
    <property type="molecule type" value="Transcribed_RNA"/>
</dbReference>
<sequence>MVAKGAGQDEAPVLNKDLAAFVLAFLNGWNDVLNFRLYKAFTLRHTGSTMNLGINLVERDPLLVKFFFGVIVHYCGGCALFKLLDATLKGRCLTAAAPVILALQSMNDQLRARSPDSKLHMWLLAASNGIFNTACAEKFGCLTHVITGHYQKVSTDLVLLAVQGLGKDQLRATRKSCLVLLSFFCGAFTAQAGGYMNKSLVAQCSKYRFGILGIFYAFVLLLSELPANRVFGKALAPPSQSMEKKASS</sequence>
<keyword evidence="1" id="KW-1133">Transmembrane helix</keyword>
<protein>
    <submittedName>
        <fullName evidence="2">Uncharacterized protein</fullName>
    </submittedName>
</protein>
<feature type="transmembrane region" description="Helical" evidence="1">
    <location>
        <begin position="177"/>
        <end position="195"/>
    </location>
</feature>
<evidence type="ECO:0000256" key="1">
    <source>
        <dbReference type="SAM" id="Phobius"/>
    </source>
</evidence>
<evidence type="ECO:0000313" key="2">
    <source>
        <dbReference type="EMBL" id="CAD9620361.1"/>
    </source>
</evidence>
<proteinExistence type="predicted"/>
<dbReference type="InterPro" id="IPR010699">
    <property type="entry name" value="DUF1275"/>
</dbReference>
<keyword evidence="1" id="KW-0812">Transmembrane</keyword>
<feature type="transmembrane region" description="Helical" evidence="1">
    <location>
        <begin position="62"/>
        <end position="81"/>
    </location>
</feature>
<gene>
    <name evidence="2" type="ORF">BRAN1462_LOCUS44956</name>
</gene>
<dbReference type="AlphaFoldDB" id="A0A6U6RGL4"/>